<name>A0A7X6SUU7_9CORY</name>
<comment type="caution">
    <text evidence="1">The sequence shown here is derived from an EMBL/GenBank/DDBJ whole genome shotgun (WGS) entry which is preliminary data.</text>
</comment>
<sequence>MRWTEESSVTLRVDLTSAGDAVWEALTGWWSGMPREAGVAYSGGCCFPAPVRLSEGAVTAWITSSGEDAFDSVAHHAEELRGVAEAADPSVTVTWTELPLE</sequence>
<dbReference type="Proteomes" id="UP000557899">
    <property type="component" value="Unassembled WGS sequence"/>
</dbReference>
<dbReference type="AlphaFoldDB" id="A0A7X6SUU7"/>
<reference evidence="1 2" key="1">
    <citation type="journal article" date="2020" name="Biotechnol. Biofuels">
        <title>New insights from the biogas microbiome by comprehensive genome-resolved metagenomics of nearly 1600 species originating from multiple anaerobic digesters.</title>
        <authorList>
            <person name="Campanaro S."/>
            <person name="Treu L."/>
            <person name="Rodriguez-R L.M."/>
            <person name="Kovalovszki A."/>
            <person name="Ziels R.M."/>
            <person name="Maus I."/>
            <person name="Zhu X."/>
            <person name="Kougias P.G."/>
            <person name="Basile A."/>
            <person name="Luo G."/>
            <person name="Schluter A."/>
            <person name="Konstantinidis K.T."/>
            <person name="Angelidaki I."/>
        </authorList>
    </citation>
    <scope>NUCLEOTIDE SEQUENCE [LARGE SCALE GENOMIC DNA]</scope>
    <source>
        <strain evidence="1">AS15tlH2ME_198</strain>
    </source>
</reference>
<evidence type="ECO:0000313" key="2">
    <source>
        <dbReference type="Proteomes" id="UP000557899"/>
    </source>
</evidence>
<evidence type="ECO:0000313" key="1">
    <source>
        <dbReference type="EMBL" id="NLA54736.1"/>
    </source>
</evidence>
<organism evidence="1 2">
    <name type="scientific">Corynebacterium humireducens</name>
    <dbReference type="NCBI Taxonomy" id="1223514"/>
    <lineage>
        <taxon>Bacteria</taxon>
        <taxon>Bacillati</taxon>
        <taxon>Actinomycetota</taxon>
        <taxon>Actinomycetes</taxon>
        <taxon>Mycobacteriales</taxon>
        <taxon>Corynebacteriaceae</taxon>
        <taxon>Corynebacterium</taxon>
    </lineage>
</organism>
<gene>
    <name evidence="1" type="ORF">GX859_00320</name>
</gene>
<dbReference type="EMBL" id="JAAZHI010000006">
    <property type="protein sequence ID" value="NLA54736.1"/>
    <property type="molecule type" value="Genomic_DNA"/>
</dbReference>
<proteinExistence type="predicted"/>
<protein>
    <submittedName>
        <fullName evidence="1">Uncharacterized protein</fullName>
    </submittedName>
</protein>
<accession>A0A7X6SUU7</accession>